<reference evidence="2 3" key="1">
    <citation type="submission" date="2019-04" db="EMBL/GenBank/DDBJ databases">
        <title>Friends and foes A comparative genomics study of 23 Aspergillus species from section Flavi.</title>
        <authorList>
            <consortium name="DOE Joint Genome Institute"/>
            <person name="Kjaerbolling I."/>
            <person name="Vesth T."/>
            <person name="Frisvad J.C."/>
            <person name="Nybo J.L."/>
            <person name="Theobald S."/>
            <person name="Kildgaard S."/>
            <person name="Isbrandt T."/>
            <person name="Kuo A."/>
            <person name="Sato A."/>
            <person name="Lyhne E.K."/>
            <person name="Kogle M.E."/>
            <person name="Wiebenga A."/>
            <person name="Kun R.S."/>
            <person name="Lubbers R.J."/>
            <person name="Makela M.R."/>
            <person name="Barry K."/>
            <person name="Chovatia M."/>
            <person name="Clum A."/>
            <person name="Daum C."/>
            <person name="Haridas S."/>
            <person name="He G."/>
            <person name="LaButti K."/>
            <person name="Lipzen A."/>
            <person name="Mondo S."/>
            <person name="Riley R."/>
            <person name="Salamov A."/>
            <person name="Simmons B.A."/>
            <person name="Magnuson J.K."/>
            <person name="Henrissat B."/>
            <person name="Mortensen U.H."/>
            <person name="Larsen T.O."/>
            <person name="Devries R.P."/>
            <person name="Grigoriev I.V."/>
            <person name="Machida M."/>
            <person name="Baker S.E."/>
            <person name="Andersen M.R."/>
        </authorList>
    </citation>
    <scope>NUCLEOTIDE SEQUENCE [LARGE SCALE GENOMIC DNA]</scope>
    <source>
        <strain evidence="2 3">CBS 151.66</strain>
    </source>
</reference>
<organism evidence="2 3">
    <name type="scientific">Aspergillus leporis</name>
    <dbReference type="NCBI Taxonomy" id="41062"/>
    <lineage>
        <taxon>Eukaryota</taxon>
        <taxon>Fungi</taxon>
        <taxon>Dikarya</taxon>
        <taxon>Ascomycota</taxon>
        <taxon>Pezizomycotina</taxon>
        <taxon>Eurotiomycetes</taxon>
        <taxon>Eurotiomycetidae</taxon>
        <taxon>Eurotiales</taxon>
        <taxon>Aspergillaceae</taxon>
        <taxon>Aspergillus</taxon>
        <taxon>Aspergillus subgen. Circumdati</taxon>
    </lineage>
</organism>
<evidence type="ECO:0000256" key="1">
    <source>
        <dbReference type="SAM" id="MobiDB-lite"/>
    </source>
</evidence>
<proteinExistence type="predicted"/>
<keyword evidence="3" id="KW-1185">Reference proteome</keyword>
<name>A0A5N5XDD6_9EURO</name>
<dbReference type="SUPFAM" id="SSF53756">
    <property type="entry name" value="UDP-Glycosyltransferase/glycogen phosphorylase"/>
    <property type="match status" value="1"/>
</dbReference>
<evidence type="ECO:0000313" key="3">
    <source>
        <dbReference type="Proteomes" id="UP000326565"/>
    </source>
</evidence>
<dbReference type="OrthoDB" id="5835829at2759"/>
<feature type="region of interest" description="Disordered" evidence="1">
    <location>
        <begin position="1"/>
        <end position="26"/>
    </location>
</feature>
<protein>
    <submittedName>
        <fullName evidence="2">Uncharacterized protein</fullName>
    </submittedName>
</protein>
<accession>A0A5N5XDD6</accession>
<dbReference type="Gene3D" id="3.40.50.2000">
    <property type="entry name" value="Glycogen Phosphorylase B"/>
    <property type="match status" value="1"/>
</dbReference>
<dbReference type="AlphaFoldDB" id="A0A5N5XDD6"/>
<dbReference type="EMBL" id="ML732156">
    <property type="protein sequence ID" value="KAB8078701.1"/>
    <property type="molecule type" value="Genomic_DNA"/>
</dbReference>
<gene>
    <name evidence="2" type="ORF">BDV29DRAFT_152588</name>
</gene>
<dbReference type="InterPro" id="IPR050426">
    <property type="entry name" value="Glycosyltransferase_28"/>
</dbReference>
<sequence length="202" mass="22445">MADENTLSPNSDQTSENILDPLPAYSPPASIASTEASLWTLEPDFAPEFTNDSQDGGFSVKSHTSAFIQAFVRPNMHPRLVSVGLDDQVPQEHGRYGQRTLEELKGVSLDIVVMVVGENVDPFIAIGQRLLEQSHRVRIAAHIFCEALVRSRGLDFFAVSHDHIHPMGRCSLSNETLALQYLPQLLESMHYTLRERPPTILA</sequence>
<dbReference type="PANTHER" id="PTHR48050:SF13">
    <property type="entry name" value="STEROL 3-BETA-GLUCOSYLTRANSFERASE UGT80A2"/>
    <property type="match status" value="1"/>
</dbReference>
<dbReference type="PANTHER" id="PTHR48050">
    <property type="entry name" value="STEROL 3-BETA-GLUCOSYLTRANSFERASE"/>
    <property type="match status" value="1"/>
</dbReference>
<dbReference type="Proteomes" id="UP000326565">
    <property type="component" value="Unassembled WGS sequence"/>
</dbReference>
<evidence type="ECO:0000313" key="2">
    <source>
        <dbReference type="EMBL" id="KAB8078701.1"/>
    </source>
</evidence>
<feature type="compositionally biased region" description="Polar residues" evidence="1">
    <location>
        <begin position="1"/>
        <end position="17"/>
    </location>
</feature>